<dbReference type="EnsemblPlants" id="AET7Gv21338600.7">
    <property type="protein sequence ID" value="AET7Gv21338600.7"/>
    <property type="gene ID" value="AET7Gv21338600"/>
</dbReference>
<reference evidence="1" key="5">
    <citation type="journal article" date="2021" name="G3 (Bethesda)">
        <title>Aegilops tauschii genome assembly Aet v5.0 features greater sequence contiguity and improved annotation.</title>
        <authorList>
            <person name="Wang L."/>
            <person name="Zhu T."/>
            <person name="Rodriguez J.C."/>
            <person name="Deal K.R."/>
            <person name="Dubcovsky J."/>
            <person name="McGuire P.E."/>
            <person name="Lux T."/>
            <person name="Spannagl M."/>
            <person name="Mayer K.F.X."/>
            <person name="Baldrich P."/>
            <person name="Meyers B.C."/>
            <person name="Huo N."/>
            <person name="Gu Y.Q."/>
            <person name="Zhou H."/>
            <person name="Devos K.M."/>
            <person name="Bennetzen J.L."/>
            <person name="Unver T."/>
            <person name="Budak H."/>
            <person name="Gulick P.J."/>
            <person name="Galiba G."/>
            <person name="Kalapos B."/>
            <person name="Nelson D.R."/>
            <person name="Li P."/>
            <person name="You F.M."/>
            <person name="Luo M.C."/>
            <person name="Dvorak J."/>
        </authorList>
    </citation>
    <scope>NUCLEOTIDE SEQUENCE [LARGE SCALE GENOMIC DNA]</scope>
    <source>
        <strain evidence="1">cv. AL8/78</strain>
    </source>
</reference>
<sequence>MISATSFSTCVPEYDVPAVDEAVDTSWKREPPWKAPFPSTALLQSTKDVATKRVSHILQKLIWLVLTSIL</sequence>
<evidence type="ECO:0000313" key="1">
    <source>
        <dbReference type="EnsemblPlants" id="AET7Gv21338600.2"/>
    </source>
</evidence>
<proteinExistence type="predicted"/>
<organism evidence="1 2">
    <name type="scientific">Aegilops tauschii subsp. strangulata</name>
    <name type="common">Goatgrass</name>
    <dbReference type="NCBI Taxonomy" id="200361"/>
    <lineage>
        <taxon>Eukaryota</taxon>
        <taxon>Viridiplantae</taxon>
        <taxon>Streptophyta</taxon>
        <taxon>Embryophyta</taxon>
        <taxon>Tracheophyta</taxon>
        <taxon>Spermatophyta</taxon>
        <taxon>Magnoliopsida</taxon>
        <taxon>Liliopsida</taxon>
        <taxon>Poales</taxon>
        <taxon>Poaceae</taxon>
        <taxon>BOP clade</taxon>
        <taxon>Pooideae</taxon>
        <taxon>Triticodae</taxon>
        <taxon>Triticeae</taxon>
        <taxon>Triticinae</taxon>
        <taxon>Aegilops</taxon>
    </lineage>
</organism>
<dbReference type="EnsemblPlants" id="AET7Gv21338600.6">
    <property type="protein sequence ID" value="AET7Gv21338600.6"/>
    <property type="gene ID" value="AET7Gv21338600"/>
</dbReference>
<dbReference type="AlphaFoldDB" id="A0A453TCB1"/>
<dbReference type="Gramene" id="AET7Gv21338600.2">
    <property type="protein sequence ID" value="AET7Gv21338600.2"/>
    <property type="gene ID" value="AET7Gv21338600"/>
</dbReference>
<dbReference type="Gramene" id="AET7Gv21338600.6">
    <property type="protein sequence ID" value="AET7Gv21338600.6"/>
    <property type="gene ID" value="AET7Gv21338600"/>
</dbReference>
<name>A0A453TCB1_AEGTS</name>
<dbReference type="Gramene" id="AET7Gv21338600.8">
    <property type="protein sequence ID" value="AET7Gv21338600.8"/>
    <property type="gene ID" value="AET7Gv21338600"/>
</dbReference>
<dbReference type="EnsemblPlants" id="AET7Gv21338600.2">
    <property type="protein sequence ID" value="AET7Gv21338600.2"/>
    <property type="gene ID" value="AET7Gv21338600"/>
</dbReference>
<reference evidence="2" key="1">
    <citation type="journal article" date="2014" name="Science">
        <title>Ancient hybridizations among the ancestral genomes of bread wheat.</title>
        <authorList>
            <consortium name="International Wheat Genome Sequencing Consortium,"/>
            <person name="Marcussen T."/>
            <person name="Sandve S.R."/>
            <person name="Heier L."/>
            <person name="Spannagl M."/>
            <person name="Pfeifer M."/>
            <person name="Jakobsen K.S."/>
            <person name="Wulff B.B."/>
            <person name="Steuernagel B."/>
            <person name="Mayer K.F."/>
            <person name="Olsen O.A."/>
        </authorList>
    </citation>
    <scope>NUCLEOTIDE SEQUENCE [LARGE SCALE GENOMIC DNA]</scope>
    <source>
        <strain evidence="2">cv. AL8/78</strain>
    </source>
</reference>
<dbReference type="Proteomes" id="UP000015105">
    <property type="component" value="Chromosome 7D"/>
</dbReference>
<protein>
    <submittedName>
        <fullName evidence="1">Uncharacterized protein</fullName>
    </submittedName>
</protein>
<reference evidence="1" key="4">
    <citation type="submission" date="2019-03" db="UniProtKB">
        <authorList>
            <consortium name="EnsemblPlants"/>
        </authorList>
    </citation>
    <scope>IDENTIFICATION</scope>
</reference>
<dbReference type="Gramene" id="AET7Gv21338600.3">
    <property type="protein sequence ID" value="AET7Gv21338600.3"/>
    <property type="gene ID" value="AET7Gv21338600"/>
</dbReference>
<dbReference type="EnsemblPlants" id="AET7Gv21338600.5">
    <property type="protein sequence ID" value="AET7Gv21338600.5"/>
    <property type="gene ID" value="AET7Gv21338600"/>
</dbReference>
<reference evidence="2" key="2">
    <citation type="journal article" date="2017" name="Nat. Plants">
        <title>The Aegilops tauschii genome reveals multiple impacts of transposons.</title>
        <authorList>
            <person name="Zhao G."/>
            <person name="Zou C."/>
            <person name="Li K."/>
            <person name="Wang K."/>
            <person name="Li T."/>
            <person name="Gao L."/>
            <person name="Zhang X."/>
            <person name="Wang H."/>
            <person name="Yang Z."/>
            <person name="Liu X."/>
            <person name="Jiang W."/>
            <person name="Mao L."/>
            <person name="Kong X."/>
            <person name="Jiao Y."/>
            <person name="Jia J."/>
        </authorList>
    </citation>
    <scope>NUCLEOTIDE SEQUENCE [LARGE SCALE GENOMIC DNA]</scope>
    <source>
        <strain evidence="2">cv. AL8/78</strain>
    </source>
</reference>
<dbReference type="Gramene" id="AET7Gv21338600.5">
    <property type="protein sequence ID" value="AET7Gv21338600.5"/>
    <property type="gene ID" value="AET7Gv21338600"/>
</dbReference>
<evidence type="ECO:0000313" key="2">
    <source>
        <dbReference type="Proteomes" id="UP000015105"/>
    </source>
</evidence>
<dbReference type="Gramene" id="AET7Gv21338600.7">
    <property type="protein sequence ID" value="AET7Gv21338600.7"/>
    <property type="gene ID" value="AET7Gv21338600"/>
</dbReference>
<reference evidence="1" key="3">
    <citation type="journal article" date="2017" name="Nature">
        <title>Genome sequence of the progenitor of the wheat D genome Aegilops tauschii.</title>
        <authorList>
            <person name="Luo M.C."/>
            <person name="Gu Y.Q."/>
            <person name="Puiu D."/>
            <person name="Wang H."/>
            <person name="Twardziok S.O."/>
            <person name="Deal K.R."/>
            <person name="Huo N."/>
            <person name="Zhu T."/>
            <person name="Wang L."/>
            <person name="Wang Y."/>
            <person name="McGuire P.E."/>
            <person name="Liu S."/>
            <person name="Long H."/>
            <person name="Ramasamy R.K."/>
            <person name="Rodriguez J.C."/>
            <person name="Van S.L."/>
            <person name="Yuan L."/>
            <person name="Wang Z."/>
            <person name="Xia Z."/>
            <person name="Xiao L."/>
            <person name="Anderson O.D."/>
            <person name="Ouyang S."/>
            <person name="Liang Y."/>
            <person name="Zimin A.V."/>
            <person name="Pertea G."/>
            <person name="Qi P."/>
            <person name="Bennetzen J.L."/>
            <person name="Dai X."/>
            <person name="Dawson M.W."/>
            <person name="Muller H.G."/>
            <person name="Kugler K."/>
            <person name="Rivarola-Duarte L."/>
            <person name="Spannagl M."/>
            <person name="Mayer K.F.X."/>
            <person name="Lu F.H."/>
            <person name="Bevan M.W."/>
            <person name="Leroy P."/>
            <person name="Li P."/>
            <person name="You F.M."/>
            <person name="Sun Q."/>
            <person name="Liu Z."/>
            <person name="Lyons E."/>
            <person name="Wicker T."/>
            <person name="Salzberg S.L."/>
            <person name="Devos K.M."/>
            <person name="Dvorak J."/>
        </authorList>
    </citation>
    <scope>NUCLEOTIDE SEQUENCE [LARGE SCALE GENOMIC DNA]</scope>
    <source>
        <strain evidence="1">cv. AL8/78</strain>
    </source>
</reference>
<dbReference type="EnsemblPlants" id="AET7Gv21338600.3">
    <property type="protein sequence ID" value="AET7Gv21338600.3"/>
    <property type="gene ID" value="AET7Gv21338600"/>
</dbReference>
<keyword evidence="2" id="KW-1185">Reference proteome</keyword>
<accession>A0A453TCB1</accession>
<dbReference type="EnsemblPlants" id="AET7Gv21338600.8">
    <property type="protein sequence ID" value="AET7Gv21338600.8"/>
    <property type="gene ID" value="AET7Gv21338600"/>
</dbReference>